<comment type="similarity">
    <text evidence="2 3">Belongs to the peptidase M14 family.</text>
</comment>
<evidence type="ECO:0000256" key="1">
    <source>
        <dbReference type="ARBA" id="ARBA00001947"/>
    </source>
</evidence>
<dbReference type="GO" id="GO:0004181">
    <property type="term" value="F:metallocarboxypeptidase activity"/>
    <property type="evidence" value="ECO:0007669"/>
    <property type="project" value="InterPro"/>
</dbReference>
<dbReference type="InterPro" id="IPR040626">
    <property type="entry name" value="Pepdidase_M14_N"/>
</dbReference>
<dbReference type="PROSITE" id="PS52035">
    <property type="entry name" value="PEPTIDASE_M14"/>
    <property type="match status" value="1"/>
</dbReference>
<evidence type="ECO:0000256" key="2">
    <source>
        <dbReference type="ARBA" id="ARBA00005988"/>
    </source>
</evidence>
<evidence type="ECO:0000313" key="7">
    <source>
        <dbReference type="Proteomes" id="UP001328107"/>
    </source>
</evidence>
<dbReference type="Gene3D" id="2.60.40.3120">
    <property type="match status" value="1"/>
</dbReference>
<organism evidence="6 7">
    <name type="scientific">Pristionchus mayeri</name>
    <dbReference type="NCBI Taxonomy" id="1317129"/>
    <lineage>
        <taxon>Eukaryota</taxon>
        <taxon>Metazoa</taxon>
        <taxon>Ecdysozoa</taxon>
        <taxon>Nematoda</taxon>
        <taxon>Chromadorea</taxon>
        <taxon>Rhabditida</taxon>
        <taxon>Rhabditina</taxon>
        <taxon>Diplogasteromorpha</taxon>
        <taxon>Diplogasteroidea</taxon>
        <taxon>Neodiplogasteridae</taxon>
        <taxon>Pristionchus</taxon>
    </lineage>
</organism>
<proteinExistence type="inferred from homology"/>
<evidence type="ECO:0000313" key="6">
    <source>
        <dbReference type="EMBL" id="GMR52302.1"/>
    </source>
</evidence>
<dbReference type="EMBL" id="BTRK01000005">
    <property type="protein sequence ID" value="GMR52302.1"/>
    <property type="molecule type" value="Genomic_DNA"/>
</dbReference>
<dbReference type="InterPro" id="IPR000834">
    <property type="entry name" value="Peptidase_M14"/>
</dbReference>
<reference evidence="7" key="1">
    <citation type="submission" date="2022-10" db="EMBL/GenBank/DDBJ databases">
        <title>Genome assembly of Pristionchus species.</title>
        <authorList>
            <person name="Yoshida K."/>
            <person name="Sommer R.J."/>
        </authorList>
    </citation>
    <scope>NUCLEOTIDE SEQUENCE [LARGE SCALE GENOMIC DNA]</scope>
    <source>
        <strain evidence="7">RS5460</strain>
    </source>
</reference>
<evidence type="ECO:0000259" key="5">
    <source>
        <dbReference type="PROSITE" id="PS52035"/>
    </source>
</evidence>
<comment type="caution">
    <text evidence="6">The sequence shown here is derived from an EMBL/GenBank/DDBJ whole genome shotgun (WGS) entry which is preliminary data.</text>
</comment>
<feature type="compositionally biased region" description="Polar residues" evidence="4">
    <location>
        <begin position="337"/>
        <end position="353"/>
    </location>
</feature>
<name>A0AAN5I4U8_9BILA</name>
<dbReference type="PANTHER" id="PTHR12756">
    <property type="entry name" value="CYTOSOLIC CARBOXYPEPTIDASE"/>
    <property type="match status" value="1"/>
</dbReference>
<comment type="cofactor">
    <cofactor evidence="1">
        <name>Zn(2+)</name>
        <dbReference type="ChEBI" id="CHEBI:29105"/>
    </cofactor>
</comment>
<feature type="region of interest" description="Disordered" evidence="4">
    <location>
        <begin position="335"/>
        <end position="416"/>
    </location>
</feature>
<protein>
    <recommendedName>
        <fullName evidence="5">Peptidase M14 domain-containing protein</fullName>
    </recommendedName>
</protein>
<feature type="domain" description="Peptidase M14" evidence="5">
    <location>
        <begin position="704"/>
        <end position="983"/>
    </location>
</feature>
<keyword evidence="7" id="KW-1185">Reference proteome</keyword>
<feature type="compositionally biased region" description="Acidic residues" evidence="4">
    <location>
        <begin position="376"/>
        <end position="391"/>
    </location>
</feature>
<dbReference type="Gene3D" id="3.40.630.10">
    <property type="entry name" value="Zn peptidases"/>
    <property type="match status" value="1"/>
</dbReference>
<accession>A0AAN5I4U8</accession>
<dbReference type="InterPro" id="IPR050821">
    <property type="entry name" value="Cytosolic_carboxypeptidase"/>
</dbReference>
<dbReference type="AlphaFoldDB" id="A0AAN5I4U8"/>
<dbReference type="SUPFAM" id="SSF48371">
    <property type="entry name" value="ARM repeat"/>
    <property type="match status" value="1"/>
</dbReference>
<dbReference type="GO" id="GO:0006508">
    <property type="term" value="P:proteolysis"/>
    <property type="evidence" value="ECO:0007669"/>
    <property type="project" value="InterPro"/>
</dbReference>
<dbReference type="InterPro" id="IPR016024">
    <property type="entry name" value="ARM-type_fold"/>
</dbReference>
<dbReference type="Pfam" id="PF00246">
    <property type="entry name" value="Peptidase_M14"/>
    <property type="match status" value="1"/>
</dbReference>
<feature type="active site" description="Proton donor/acceptor" evidence="3">
    <location>
        <position position="947"/>
    </location>
</feature>
<evidence type="ECO:0000256" key="3">
    <source>
        <dbReference type="PROSITE-ProRule" id="PRU01379"/>
    </source>
</evidence>
<evidence type="ECO:0000256" key="4">
    <source>
        <dbReference type="SAM" id="MobiDB-lite"/>
    </source>
</evidence>
<dbReference type="Pfam" id="PF18027">
    <property type="entry name" value="Pepdidase_M14_N"/>
    <property type="match status" value="1"/>
</dbReference>
<dbReference type="PANTHER" id="PTHR12756:SF11">
    <property type="entry name" value="CYTOSOLIC CARBOXYPEPTIDASE 1"/>
    <property type="match status" value="1"/>
</dbReference>
<sequence length="1000" mass="110968">MYRSASEGSCRSSEDAGRSLDDLLQGLEAGETRAVGQLKGLERREREALLDSAAGLHAATRAIEALAADDDSVASLTNLLLSYVQEGKTSVRTRRSRRLVQADVLSSLQRTLIQRLSSASSLLSPSTDSLVDLFVVVANKDPKTQFKVRVGGLLQALCQLLLDTRSFLSERLLRLTARSVRSPRNAQLAGRTRDLTKALMQRASDARHLDVMARHLEILYFIAKNKRTRASLLSGGAAGRLVSLLDKLAPYLESVDPPSEATLLIVGILKLFANSRRGKEEVLSSGMVSACERCLDALERGAEKRRDETAIRLHDSLCSLCIRCVPAEKFPLAGQPSPLSFTLPRSRTRTMSTKGGEKRATTSYARATDGGRSSDEDQEEADDEYAEELGEESGASGTSDMDEEMKEDGIRPQSDMPLLSDYAKFFSELENGANGKEKVPKKKSIGAGASGSVNAQPISYAQAILSQAQFTRSIHRWVKVAYPELVGPDRELPLQPLVFSTNAMRLVAAKASKKGLEKGKDSFKSRIVYSLDACAEGREGRAEENGRLGNEDKARLGKMDARCDYLLFESRFESGNLRAAIQTDKAHYELILQPEVNQSRDHFQWFYFEISNCEANVEYTFEIVNCLKTSSMFVHGMQPLAFSVGEAVAGRPGWVRVGHSISYYRNQYVIDADVAGHRKDRFFSLRFTFALRHKGDVCYLAYHFPYTYSMLRATLECWITRVNSSSIYVRRDEIGQSLAGNPLQLLTITGTGSASEVAERDTVVFSARVHPGESNASWIMHGMLEYLLTSDDAIVREARERIVFKLIPMLNPDGVMAGNHRCSLAGHDLNRVWDSPNRSLHPEIFHAKAIVQTACETKRPLLFIDLHGHSRRSNCFLYGNNPDQSWRPSDVVSSPTLEFVDTAEIMEVVAPAFSARNCRWSIVRSKEGSARVALWRQLGLQRAYTMECTYAGFESGPYKGYQIGIGELKEIGRNLVHTALTLSKRDEETRSGIIQAPSQF</sequence>
<dbReference type="GO" id="GO:0008270">
    <property type="term" value="F:zinc ion binding"/>
    <property type="evidence" value="ECO:0007669"/>
    <property type="project" value="InterPro"/>
</dbReference>
<dbReference type="Proteomes" id="UP001328107">
    <property type="component" value="Unassembled WGS sequence"/>
</dbReference>
<dbReference type="SUPFAM" id="SSF53187">
    <property type="entry name" value="Zn-dependent exopeptidases"/>
    <property type="match status" value="1"/>
</dbReference>
<gene>
    <name evidence="6" type="ORF">PMAYCL1PPCAC_22497</name>
</gene>